<comment type="caution">
    <text evidence="3">The sequence shown here is derived from an EMBL/GenBank/DDBJ whole genome shotgun (WGS) entry which is preliminary data.</text>
</comment>
<organism evidence="3 4">
    <name type="scientific">Rhypophila decipiens</name>
    <dbReference type="NCBI Taxonomy" id="261697"/>
    <lineage>
        <taxon>Eukaryota</taxon>
        <taxon>Fungi</taxon>
        <taxon>Dikarya</taxon>
        <taxon>Ascomycota</taxon>
        <taxon>Pezizomycotina</taxon>
        <taxon>Sordariomycetes</taxon>
        <taxon>Sordariomycetidae</taxon>
        <taxon>Sordariales</taxon>
        <taxon>Naviculisporaceae</taxon>
        <taxon>Rhypophila</taxon>
    </lineage>
</organism>
<dbReference type="Gene3D" id="3.40.630.30">
    <property type="match status" value="1"/>
</dbReference>
<dbReference type="AlphaFoldDB" id="A0AAN6XXX4"/>
<dbReference type="CDD" id="cd04301">
    <property type="entry name" value="NAT_SF"/>
    <property type="match status" value="1"/>
</dbReference>
<protein>
    <recommendedName>
        <fullName evidence="2">N-acetyltransferase domain-containing protein</fullName>
    </recommendedName>
</protein>
<dbReference type="InterPro" id="IPR000182">
    <property type="entry name" value="GNAT_dom"/>
</dbReference>
<accession>A0AAN6XXX4</accession>
<evidence type="ECO:0000256" key="1">
    <source>
        <dbReference type="SAM" id="MobiDB-lite"/>
    </source>
</evidence>
<dbReference type="PROSITE" id="PS51186">
    <property type="entry name" value="GNAT"/>
    <property type="match status" value="1"/>
</dbReference>
<sequence length="228" mass="25183">MTQLSPNPAAESLPVTPSPYSPLSSATNLPTTSASPVKVQVGIADPSLSQNDTLVNQLVELINAVYTVAEEGIFNDVYRRTTPSDLKNLIQTSELALAWIYSDPNAPSQYDSPTSRIIGCARVQSLSPTHGVFGMLVCDPNHRGSGAGKKLVEFSEEHCKNVLGKTVMQCELLVSTEFEHSFKVRMHSWYERMGYKVVRKGDFGGEYPHLKPCLVADVEFRVYEKPLY</sequence>
<dbReference type="EMBL" id="MU858384">
    <property type="protein sequence ID" value="KAK4206567.1"/>
    <property type="molecule type" value="Genomic_DNA"/>
</dbReference>
<keyword evidence="4" id="KW-1185">Reference proteome</keyword>
<dbReference type="Pfam" id="PF13508">
    <property type="entry name" value="Acetyltransf_7"/>
    <property type="match status" value="1"/>
</dbReference>
<gene>
    <name evidence="3" type="ORF">QBC37DRAFT_434743</name>
</gene>
<reference evidence="3" key="2">
    <citation type="submission" date="2023-05" db="EMBL/GenBank/DDBJ databases">
        <authorList>
            <consortium name="Lawrence Berkeley National Laboratory"/>
            <person name="Steindorff A."/>
            <person name="Hensen N."/>
            <person name="Bonometti L."/>
            <person name="Westerberg I."/>
            <person name="Brannstrom I.O."/>
            <person name="Guillou S."/>
            <person name="Cros-Aarteil S."/>
            <person name="Calhoun S."/>
            <person name="Haridas S."/>
            <person name="Kuo A."/>
            <person name="Mondo S."/>
            <person name="Pangilinan J."/>
            <person name="Riley R."/>
            <person name="Labutti K."/>
            <person name="Andreopoulos B."/>
            <person name="Lipzen A."/>
            <person name="Chen C."/>
            <person name="Yanf M."/>
            <person name="Daum C."/>
            <person name="Ng V."/>
            <person name="Clum A."/>
            <person name="Ohm R."/>
            <person name="Martin F."/>
            <person name="Silar P."/>
            <person name="Natvig D."/>
            <person name="Lalanne C."/>
            <person name="Gautier V."/>
            <person name="Ament-Velasquez S.L."/>
            <person name="Kruys A."/>
            <person name="Hutchinson M.I."/>
            <person name="Powell A.J."/>
            <person name="Barry K."/>
            <person name="Miller A.N."/>
            <person name="Grigoriev I.V."/>
            <person name="Debuchy R."/>
            <person name="Gladieux P."/>
            <person name="Thoren M.H."/>
            <person name="Johannesson H."/>
        </authorList>
    </citation>
    <scope>NUCLEOTIDE SEQUENCE</scope>
    <source>
        <strain evidence="3">PSN293</strain>
    </source>
</reference>
<evidence type="ECO:0000313" key="3">
    <source>
        <dbReference type="EMBL" id="KAK4206567.1"/>
    </source>
</evidence>
<proteinExistence type="predicted"/>
<name>A0AAN6XXX4_9PEZI</name>
<evidence type="ECO:0000259" key="2">
    <source>
        <dbReference type="PROSITE" id="PS51186"/>
    </source>
</evidence>
<dbReference type="Proteomes" id="UP001301769">
    <property type="component" value="Unassembled WGS sequence"/>
</dbReference>
<dbReference type="InterPro" id="IPR016181">
    <property type="entry name" value="Acyl_CoA_acyltransferase"/>
</dbReference>
<feature type="domain" description="N-acetyltransferase" evidence="2">
    <location>
        <begin position="76"/>
        <end position="214"/>
    </location>
</feature>
<evidence type="ECO:0000313" key="4">
    <source>
        <dbReference type="Proteomes" id="UP001301769"/>
    </source>
</evidence>
<dbReference type="SUPFAM" id="SSF55729">
    <property type="entry name" value="Acyl-CoA N-acyltransferases (Nat)"/>
    <property type="match status" value="1"/>
</dbReference>
<reference evidence="3" key="1">
    <citation type="journal article" date="2023" name="Mol. Phylogenet. Evol.">
        <title>Genome-scale phylogeny and comparative genomics of the fungal order Sordariales.</title>
        <authorList>
            <person name="Hensen N."/>
            <person name="Bonometti L."/>
            <person name="Westerberg I."/>
            <person name="Brannstrom I.O."/>
            <person name="Guillou S."/>
            <person name="Cros-Aarteil S."/>
            <person name="Calhoun S."/>
            <person name="Haridas S."/>
            <person name="Kuo A."/>
            <person name="Mondo S."/>
            <person name="Pangilinan J."/>
            <person name="Riley R."/>
            <person name="LaButti K."/>
            <person name="Andreopoulos B."/>
            <person name="Lipzen A."/>
            <person name="Chen C."/>
            <person name="Yan M."/>
            <person name="Daum C."/>
            <person name="Ng V."/>
            <person name="Clum A."/>
            <person name="Steindorff A."/>
            <person name="Ohm R.A."/>
            <person name="Martin F."/>
            <person name="Silar P."/>
            <person name="Natvig D.O."/>
            <person name="Lalanne C."/>
            <person name="Gautier V."/>
            <person name="Ament-Velasquez S.L."/>
            <person name="Kruys A."/>
            <person name="Hutchinson M.I."/>
            <person name="Powell A.J."/>
            <person name="Barry K."/>
            <person name="Miller A.N."/>
            <person name="Grigoriev I.V."/>
            <person name="Debuchy R."/>
            <person name="Gladieux P."/>
            <person name="Hiltunen Thoren M."/>
            <person name="Johannesson H."/>
        </authorList>
    </citation>
    <scope>NUCLEOTIDE SEQUENCE</scope>
    <source>
        <strain evidence="3">PSN293</strain>
    </source>
</reference>
<feature type="compositionally biased region" description="Polar residues" evidence="1">
    <location>
        <begin position="21"/>
        <end position="32"/>
    </location>
</feature>
<feature type="region of interest" description="Disordered" evidence="1">
    <location>
        <begin position="1"/>
        <end position="32"/>
    </location>
</feature>
<dbReference type="GO" id="GO:0016747">
    <property type="term" value="F:acyltransferase activity, transferring groups other than amino-acyl groups"/>
    <property type="evidence" value="ECO:0007669"/>
    <property type="project" value="InterPro"/>
</dbReference>